<keyword evidence="2" id="KW-1185">Reference proteome</keyword>
<evidence type="ECO:0000313" key="1">
    <source>
        <dbReference type="EMBL" id="RAK24084.1"/>
    </source>
</evidence>
<reference evidence="1 2" key="1">
    <citation type="submission" date="2018-06" db="EMBL/GenBank/DDBJ databases">
        <title>Genomic Encyclopedia of Archaeal and Bacterial Type Strains, Phase II (KMG-II): from individual species to whole genera.</title>
        <authorList>
            <person name="Goeker M."/>
        </authorList>
    </citation>
    <scope>NUCLEOTIDE SEQUENCE [LARGE SCALE GENOMIC DNA]</scope>
    <source>
        <strain evidence="1 2">DSM 22011</strain>
    </source>
</reference>
<proteinExistence type="predicted"/>
<accession>A0A327YSE0</accession>
<gene>
    <name evidence="1" type="ORF">ATI53_1001191</name>
</gene>
<sequence>MLIPTKFAGLAKTLCTPDLTHRAPAAVQFAWLDAKAAHGQPITPERQRLLADRPSHYPGTASPIPEAPFVEVIVEGDPDPLPPAPALSEVDRIHVRAISKIRAAVVARLHGGDAA</sequence>
<dbReference type="EMBL" id="QLMG01000001">
    <property type="protein sequence ID" value="RAK24084.1"/>
    <property type="molecule type" value="Genomic_DNA"/>
</dbReference>
<dbReference type="RefSeq" id="WP_146609866.1">
    <property type="nucleotide sequence ID" value="NZ_LIQE01000003.1"/>
</dbReference>
<comment type="caution">
    <text evidence="1">The sequence shown here is derived from an EMBL/GenBank/DDBJ whole genome shotgun (WGS) entry which is preliminary data.</text>
</comment>
<evidence type="ECO:0000313" key="2">
    <source>
        <dbReference type="Proteomes" id="UP000249165"/>
    </source>
</evidence>
<dbReference type="AlphaFoldDB" id="A0A327YSE0"/>
<protein>
    <submittedName>
        <fullName evidence="1">Uncharacterized protein</fullName>
    </submittedName>
</protein>
<name>A0A327YSE0_9RHOB</name>
<dbReference type="OrthoDB" id="7876526at2"/>
<dbReference type="Proteomes" id="UP000249165">
    <property type="component" value="Unassembled WGS sequence"/>
</dbReference>
<organism evidence="1 2">
    <name type="scientific">Salipiger aestuarii</name>
    <dbReference type="NCBI Taxonomy" id="568098"/>
    <lineage>
        <taxon>Bacteria</taxon>
        <taxon>Pseudomonadati</taxon>
        <taxon>Pseudomonadota</taxon>
        <taxon>Alphaproteobacteria</taxon>
        <taxon>Rhodobacterales</taxon>
        <taxon>Roseobacteraceae</taxon>
        <taxon>Salipiger</taxon>
    </lineage>
</organism>